<reference evidence="8" key="2">
    <citation type="submission" date="2022-03" db="EMBL/GenBank/DDBJ databases">
        <title>First case of bacteraemia caused by Dielma fastidiosa in a patient hospitalised with diverticulitis.</title>
        <authorList>
            <person name="Forman-Ankjaer B."/>
            <person name="Hvid-Jensen F."/>
            <person name="Kobel C.M."/>
            <person name="Greve T."/>
        </authorList>
    </citation>
    <scope>NUCLEOTIDE SEQUENCE</scope>
    <source>
        <strain evidence="8">AUH_DF_2021</strain>
    </source>
</reference>
<dbReference type="OrthoDB" id="389577at2"/>
<dbReference type="CDD" id="cd00215">
    <property type="entry name" value="PTS_IIA_lac"/>
    <property type="match status" value="1"/>
</dbReference>
<keyword evidence="2" id="KW-0762">Sugar transport</keyword>
<dbReference type="InterPro" id="IPR036542">
    <property type="entry name" value="PTS_IIA_lac/cel_sf"/>
</dbReference>
<sequence length="103" mass="11545">MEGLEMICFKIIAGVGAARSCFIEAMQIARKGDYEKAEQLIQDGEKEFVNAHQAHAELITNEANGNKTDVTLLLLHAEDQIMSAETIKIMALEMIEMCRQFNK</sequence>
<keyword evidence="4" id="KW-0598">Phosphotransferase system</keyword>
<dbReference type="EMBL" id="QJKH01000007">
    <property type="protein sequence ID" value="PXX78527.1"/>
    <property type="molecule type" value="Genomic_DNA"/>
</dbReference>
<evidence type="ECO:0000313" key="10">
    <source>
        <dbReference type="Proteomes" id="UP000247612"/>
    </source>
</evidence>
<dbReference type="RefSeq" id="WP_022939261.1">
    <property type="nucleotide sequence ID" value="NZ_BAABZA010000001.1"/>
</dbReference>
<proteinExistence type="predicted"/>
<evidence type="ECO:0000256" key="4">
    <source>
        <dbReference type="ARBA" id="ARBA00022683"/>
    </source>
</evidence>
<dbReference type="GO" id="GO:0009401">
    <property type="term" value="P:phosphoenolpyruvate-dependent sugar phosphotransferase system"/>
    <property type="evidence" value="ECO:0007669"/>
    <property type="project" value="UniProtKB-KW"/>
</dbReference>
<feature type="active site" description="Tele-phosphohistidine intermediate" evidence="5">
    <location>
        <position position="76"/>
    </location>
</feature>
<keyword evidence="6" id="KW-0479">Metal-binding</keyword>
<dbReference type="SUPFAM" id="SSF46973">
    <property type="entry name" value="Enzyme IIa from lactose specific PTS, IIa-lac"/>
    <property type="match status" value="1"/>
</dbReference>
<keyword evidence="10" id="KW-1185">Reference proteome</keyword>
<dbReference type="Pfam" id="PF02255">
    <property type="entry name" value="PTS_IIA"/>
    <property type="match status" value="1"/>
</dbReference>
<dbReference type="Gene3D" id="1.20.58.80">
    <property type="entry name" value="Phosphotransferase system, lactose/cellobiose-type IIA subunit"/>
    <property type="match status" value="1"/>
</dbReference>
<comment type="cofactor">
    <cofactor evidence="6">
        <name>Mg(2+)</name>
        <dbReference type="ChEBI" id="CHEBI:18420"/>
    </cofactor>
    <text evidence="6">Binds 1 Mg(2+) ion per trimer.</text>
</comment>
<name>A0A2V2F127_9FIRM</name>
<dbReference type="GO" id="GO:0016740">
    <property type="term" value="F:transferase activity"/>
    <property type="evidence" value="ECO:0007669"/>
    <property type="project" value="UniProtKB-KW"/>
</dbReference>
<comment type="caution">
    <text evidence="9">The sequence shown here is derived from an EMBL/GenBank/DDBJ whole genome shotgun (WGS) entry which is preliminary data.</text>
</comment>
<organism evidence="9 10">
    <name type="scientific">Dielma fastidiosa</name>
    <dbReference type="NCBI Taxonomy" id="1034346"/>
    <lineage>
        <taxon>Bacteria</taxon>
        <taxon>Bacillati</taxon>
        <taxon>Bacillota</taxon>
        <taxon>Erysipelotrichia</taxon>
        <taxon>Erysipelotrichales</taxon>
        <taxon>Erysipelotrichaceae</taxon>
        <taxon>Dielma</taxon>
    </lineage>
</organism>
<dbReference type="GeneID" id="94440729"/>
<evidence type="ECO:0000256" key="6">
    <source>
        <dbReference type="PIRSR" id="PIRSR000699-2"/>
    </source>
</evidence>
<keyword evidence="1" id="KW-0813">Transport</keyword>
<evidence type="ECO:0000313" key="9">
    <source>
        <dbReference type="EMBL" id="PXX78527.1"/>
    </source>
</evidence>
<dbReference type="PANTHER" id="PTHR34382:SF7">
    <property type="entry name" value="PTS SYSTEM N,N'-DIACETYLCHITOBIOSE-SPECIFIC EIIA COMPONENT"/>
    <property type="match status" value="1"/>
</dbReference>
<accession>A0A2V2F127</accession>
<feature type="modified residue" description="Phosphohistidine; by HPr" evidence="7">
    <location>
        <position position="76"/>
    </location>
</feature>
<dbReference type="AlphaFoldDB" id="A0A2V2F127"/>
<dbReference type="GO" id="GO:0046872">
    <property type="term" value="F:metal ion binding"/>
    <property type="evidence" value="ECO:0007669"/>
    <property type="project" value="UniProtKB-KW"/>
</dbReference>
<evidence type="ECO:0000256" key="1">
    <source>
        <dbReference type="ARBA" id="ARBA00022448"/>
    </source>
</evidence>
<dbReference type="InterPro" id="IPR003188">
    <property type="entry name" value="PTS_IIA_lac/cel"/>
</dbReference>
<feature type="binding site" evidence="6">
    <location>
        <position position="79"/>
    </location>
    <ligand>
        <name>Mg(2+)</name>
        <dbReference type="ChEBI" id="CHEBI:18420"/>
        <note>ligand shared between all trimeric partners</note>
    </ligand>
</feature>
<keyword evidence="6" id="KW-0460">Magnesium</keyword>
<dbReference type="Proteomes" id="UP000247612">
    <property type="component" value="Unassembled WGS sequence"/>
</dbReference>
<dbReference type="PROSITE" id="PS51095">
    <property type="entry name" value="PTS_EIIA_TYPE_3"/>
    <property type="match status" value="1"/>
</dbReference>
<reference evidence="9 10" key="1">
    <citation type="submission" date="2018-05" db="EMBL/GenBank/DDBJ databases">
        <title>Genomic Encyclopedia of Type Strains, Phase IV (KMG-IV): sequencing the most valuable type-strain genomes for metagenomic binning, comparative biology and taxonomic classification.</title>
        <authorList>
            <person name="Goeker M."/>
        </authorList>
    </citation>
    <scope>NUCLEOTIDE SEQUENCE [LARGE SCALE GENOMIC DNA]</scope>
    <source>
        <strain evidence="9 10">JC118</strain>
    </source>
</reference>
<keyword evidence="3" id="KW-0808">Transferase</keyword>
<dbReference type="Proteomes" id="UP001276902">
    <property type="component" value="Unassembled WGS sequence"/>
</dbReference>
<dbReference type="PIRSF" id="PIRSF000699">
    <property type="entry name" value="PTS_IILac_III"/>
    <property type="match status" value="1"/>
</dbReference>
<evidence type="ECO:0000256" key="2">
    <source>
        <dbReference type="ARBA" id="ARBA00022597"/>
    </source>
</evidence>
<evidence type="ECO:0000313" key="8">
    <source>
        <dbReference type="EMBL" id="MDY5169275.1"/>
    </source>
</evidence>
<evidence type="ECO:0000256" key="5">
    <source>
        <dbReference type="PIRSR" id="PIRSR000699-1"/>
    </source>
</evidence>
<dbReference type="EMBL" id="JALDAW010000022">
    <property type="protein sequence ID" value="MDY5169275.1"/>
    <property type="molecule type" value="Genomic_DNA"/>
</dbReference>
<dbReference type="PANTHER" id="PTHR34382">
    <property type="entry name" value="PTS SYSTEM N,N'-DIACETYLCHITOBIOSE-SPECIFIC EIIA COMPONENT"/>
    <property type="match status" value="1"/>
</dbReference>
<evidence type="ECO:0000256" key="3">
    <source>
        <dbReference type="ARBA" id="ARBA00022679"/>
    </source>
</evidence>
<protein>
    <submittedName>
        <fullName evidence="8">PTS lactose/cellobiose transporter subunit IIA</fullName>
    </submittedName>
    <submittedName>
        <fullName evidence="9">PTS system cellobiose-specific IIA component</fullName>
    </submittedName>
</protein>
<dbReference type="STRING" id="1034346.GCA_000313565_02985"/>
<gene>
    <name evidence="9" type="ORF">DES51_10768</name>
    <name evidence="8" type="ORF">MQE39_14240</name>
</gene>
<evidence type="ECO:0000256" key="7">
    <source>
        <dbReference type="PROSITE-ProRule" id="PRU00418"/>
    </source>
</evidence>